<dbReference type="PANTHER" id="PTHR47978">
    <property type="match status" value="1"/>
</dbReference>
<dbReference type="Gene3D" id="3.40.50.300">
    <property type="entry name" value="P-loop containing nucleotide triphosphate hydrolases"/>
    <property type="match status" value="1"/>
</dbReference>
<sequence>MAAAPAAPKLLSYKLVLLGDSAVGKSSSCSRFVKRSFEEHGQPTIGAAFLTQTVELDGYSVKFEIWDTAGQERYRSLAPMYYRGAAAALIVYDITDDVSFEGAKSWITELQRHGSPDIVIGLAGNKSDLEQSRQVPTAVAETYAKDYGIIFFETSAKTGKNIDSVFKDLARKLPKEQPAEVSTRTRQTVELHSRGSSSANNGSCLC</sequence>
<evidence type="ECO:0000256" key="1">
    <source>
        <dbReference type="ARBA" id="ARBA00022741"/>
    </source>
</evidence>
<dbReference type="AlphaFoldDB" id="A0A0H5RLT9"/>
<dbReference type="InterPro" id="IPR027417">
    <property type="entry name" value="P-loop_NTPase"/>
</dbReference>
<dbReference type="SMART" id="SM00173">
    <property type="entry name" value="RAS"/>
    <property type="match status" value="1"/>
</dbReference>
<dbReference type="FunFam" id="3.40.50.300:FF:000823">
    <property type="entry name" value="Small GTPase RAB, putative"/>
    <property type="match status" value="1"/>
</dbReference>
<organism evidence="3">
    <name type="scientific">Spongospora subterranea</name>
    <dbReference type="NCBI Taxonomy" id="70186"/>
    <lineage>
        <taxon>Eukaryota</taxon>
        <taxon>Sar</taxon>
        <taxon>Rhizaria</taxon>
        <taxon>Endomyxa</taxon>
        <taxon>Phytomyxea</taxon>
        <taxon>Plasmodiophorida</taxon>
        <taxon>Plasmodiophoridae</taxon>
        <taxon>Spongospora</taxon>
    </lineage>
</organism>
<evidence type="ECO:0000256" key="2">
    <source>
        <dbReference type="SAM" id="MobiDB-lite"/>
    </source>
</evidence>
<protein>
    <submittedName>
        <fullName evidence="3">Uncharacterized protein</fullName>
    </submittedName>
</protein>
<dbReference type="EMBL" id="HACM01009252">
    <property type="protein sequence ID" value="CRZ09694.1"/>
    <property type="molecule type" value="Transcribed_RNA"/>
</dbReference>
<dbReference type="SMART" id="SM00175">
    <property type="entry name" value="RAB"/>
    <property type="match status" value="1"/>
</dbReference>
<dbReference type="InterPro" id="IPR001806">
    <property type="entry name" value="Small_GTPase"/>
</dbReference>
<feature type="compositionally biased region" description="Polar residues" evidence="2">
    <location>
        <begin position="194"/>
        <end position="206"/>
    </location>
</feature>
<dbReference type="CDD" id="cd01860">
    <property type="entry name" value="Rab5_related"/>
    <property type="match status" value="1"/>
</dbReference>
<evidence type="ECO:0000313" key="3">
    <source>
        <dbReference type="EMBL" id="CRZ09694.1"/>
    </source>
</evidence>
<dbReference type="SUPFAM" id="SSF52540">
    <property type="entry name" value="P-loop containing nucleoside triphosphate hydrolases"/>
    <property type="match status" value="1"/>
</dbReference>
<dbReference type="NCBIfam" id="TIGR00231">
    <property type="entry name" value="small_GTP"/>
    <property type="match status" value="1"/>
</dbReference>
<dbReference type="Pfam" id="PF00071">
    <property type="entry name" value="Ras"/>
    <property type="match status" value="1"/>
</dbReference>
<dbReference type="SMART" id="SM00174">
    <property type="entry name" value="RHO"/>
    <property type="match status" value="1"/>
</dbReference>
<dbReference type="PRINTS" id="PR00449">
    <property type="entry name" value="RASTRNSFRMNG"/>
</dbReference>
<dbReference type="InterPro" id="IPR005225">
    <property type="entry name" value="Small_GTP-bd"/>
</dbReference>
<accession>A0A0H5RLT9</accession>
<dbReference type="GO" id="GO:0005525">
    <property type="term" value="F:GTP binding"/>
    <property type="evidence" value="ECO:0007669"/>
    <property type="project" value="InterPro"/>
</dbReference>
<reference evidence="3" key="1">
    <citation type="submission" date="2015-04" db="EMBL/GenBank/DDBJ databases">
        <title>The genome sequence of the plant pathogenic Rhizarian Plasmodiophora brassicae reveals insights in its biotrophic life cycle and the origin of chitin synthesis.</title>
        <authorList>
            <person name="Schwelm A."/>
            <person name="Fogelqvist J."/>
            <person name="Knaust A."/>
            <person name="Julke S."/>
            <person name="Lilja T."/>
            <person name="Dhandapani V."/>
            <person name="Bonilla-Rosso G."/>
            <person name="Karlsson M."/>
            <person name="Shevchenko A."/>
            <person name="Choi S.R."/>
            <person name="Kim H.G."/>
            <person name="Park J.Y."/>
            <person name="Lim Y.P."/>
            <person name="Ludwig-Muller J."/>
            <person name="Dixelius C."/>
        </authorList>
    </citation>
    <scope>NUCLEOTIDE SEQUENCE</scope>
    <source>
        <tissue evidence="3">Potato root galls</tissue>
    </source>
</reference>
<dbReference type="GO" id="GO:0003924">
    <property type="term" value="F:GTPase activity"/>
    <property type="evidence" value="ECO:0007669"/>
    <property type="project" value="InterPro"/>
</dbReference>
<name>A0A0H5RLT9_9EUKA</name>
<feature type="region of interest" description="Disordered" evidence="2">
    <location>
        <begin position="176"/>
        <end position="206"/>
    </location>
</feature>
<dbReference type="PROSITE" id="PS51421">
    <property type="entry name" value="RAS"/>
    <property type="match status" value="1"/>
</dbReference>
<dbReference type="SMART" id="SM00176">
    <property type="entry name" value="RAN"/>
    <property type="match status" value="1"/>
</dbReference>
<keyword evidence="1" id="KW-0547">Nucleotide-binding</keyword>
<proteinExistence type="predicted"/>
<dbReference type="PROSITE" id="PS51419">
    <property type="entry name" value="RAB"/>
    <property type="match status" value="1"/>
</dbReference>